<dbReference type="Pfam" id="PF00953">
    <property type="entry name" value="Glycos_transf_4"/>
    <property type="match status" value="1"/>
</dbReference>
<feature type="transmembrane region" description="Helical" evidence="12">
    <location>
        <begin position="370"/>
        <end position="389"/>
    </location>
</feature>
<dbReference type="PROSITE" id="PS01348">
    <property type="entry name" value="MRAY_2"/>
    <property type="match status" value="1"/>
</dbReference>
<keyword evidence="12 14" id="KW-0479">Metal-binding</keyword>
<feature type="transmembrane region" description="Helical" evidence="12">
    <location>
        <begin position="223"/>
        <end position="245"/>
    </location>
</feature>
<dbReference type="PANTHER" id="PTHR22926">
    <property type="entry name" value="PHOSPHO-N-ACETYLMURAMOYL-PENTAPEPTIDE-TRANSFERASE"/>
    <property type="match status" value="1"/>
</dbReference>
<dbReference type="Proteomes" id="UP000238326">
    <property type="component" value="Unassembled WGS sequence"/>
</dbReference>
<evidence type="ECO:0000256" key="10">
    <source>
        <dbReference type="ARBA" id="ARBA00023306"/>
    </source>
</evidence>
<keyword evidence="12" id="KW-1003">Cell membrane</keyword>
<dbReference type="PANTHER" id="PTHR22926:SF5">
    <property type="entry name" value="PHOSPHO-N-ACETYLMURAMOYL-PENTAPEPTIDE-TRANSFERASE HOMOLOG"/>
    <property type="match status" value="1"/>
</dbReference>
<keyword evidence="3 12" id="KW-0132">Cell division</keyword>
<dbReference type="GO" id="GO:0005886">
    <property type="term" value="C:plasma membrane"/>
    <property type="evidence" value="ECO:0007669"/>
    <property type="project" value="UniProtKB-SubCell"/>
</dbReference>
<proteinExistence type="inferred from homology"/>
<dbReference type="HAMAP" id="MF_00038">
    <property type="entry name" value="MraY"/>
    <property type="match status" value="1"/>
</dbReference>
<evidence type="ECO:0000256" key="5">
    <source>
        <dbReference type="ARBA" id="ARBA00022692"/>
    </source>
</evidence>
<evidence type="ECO:0000256" key="2">
    <source>
        <dbReference type="ARBA" id="ARBA00005583"/>
    </source>
</evidence>
<keyword evidence="6 12" id="KW-0133">Cell shape</keyword>
<keyword evidence="11 12" id="KW-0961">Cell wall biogenesis/degradation</keyword>
<dbReference type="GO" id="GO:0008360">
    <property type="term" value="P:regulation of cell shape"/>
    <property type="evidence" value="ECO:0007669"/>
    <property type="project" value="UniProtKB-KW"/>
</dbReference>
<dbReference type="NCBIfam" id="TIGR00445">
    <property type="entry name" value="mraY"/>
    <property type="match status" value="1"/>
</dbReference>
<dbReference type="UniPathway" id="UPA00219"/>
<dbReference type="GO" id="GO:0009252">
    <property type="term" value="P:peptidoglycan biosynthetic process"/>
    <property type="evidence" value="ECO:0007669"/>
    <property type="project" value="UniProtKB-UniRule"/>
</dbReference>
<dbReference type="Pfam" id="PF10555">
    <property type="entry name" value="MraY_sig1"/>
    <property type="match status" value="1"/>
</dbReference>
<keyword evidence="10 12" id="KW-0131">Cell cycle</keyword>
<sequence length="392" mass="43288">MLPSLAQWMQGLGPEFGFLRVFQYLTFRAVMAAMTALLVGVIAGPWFIRRLTALKIGQPVRGYAMESHLVKSGTPTMGGVLILFAIAFSTLLWFDWSNRFVWVVLIVTLGFGAIGWADDWRKVVNKDPEGMRSREKYAWMSLIGLFAACYLLFAISGRSGTGMIEFFMRWAQSGFTMEFPTQTGLMVPFFKEVAYPLGMLGFVVMTYLVIVGSSNAVNLTDGLDGLAIMPVVMVGAVLGLFAYFTGNSVFSRYLLLPYIPGAGELLIFCAAMGGAGLAFLWFNAYPAQVFMGDVGALALGGALGTIAVIVRQEIVLAIMGGVFVAEALSVMLQVSWFKYTKKKYGEGRRILKMAPLHHHFEKSGWRETQVVVRFWIITMLLCLLGLSTLKLR</sequence>
<evidence type="ECO:0000256" key="1">
    <source>
        <dbReference type="ARBA" id="ARBA00004141"/>
    </source>
</evidence>
<comment type="catalytic activity">
    <reaction evidence="12">
        <text>UDP-N-acetyl-alpha-D-muramoyl-L-alanyl-gamma-D-glutamyl-meso-2,6-diaminopimeloyl-D-alanyl-D-alanine + di-trans,octa-cis-undecaprenyl phosphate = di-trans,octa-cis-undecaprenyl diphospho-N-acetyl-alpha-D-muramoyl-L-alanyl-D-glutamyl-meso-2,6-diaminopimeloyl-D-alanyl-D-alanine + UMP</text>
        <dbReference type="Rhea" id="RHEA:28386"/>
        <dbReference type="ChEBI" id="CHEBI:57865"/>
        <dbReference type="ChEBI" id="CHEBI:60392"/>
        <dbReference type="ChEBI" id="CHEBI:61386"/>
        <dbReference type="ChEBI" id="CHEBI:61387"/>
        <dbReference type="EC" id="2.7.8.13"/>
    </reaction>
</comment>
<protein>
    <recommendedName>
        <fullName evidence="12 13">Phospho-N-acetylmuramoyl-pentapeptide-transferase</fullName>
        <ecNumber evidence="12 13">2.7.8.13</ecNumber>
    </recommendedName>
    <alternativeName>
        <fullName evidence="12">UDP-MurNAc-pentapeptide phosphotransferase</fullName>
    </alternativeName>
</protein>
<feature type="binding site" evidence="14">
    <location>
        <position position="293"/>
    </location>
    <ligand>
        <name>Mg(2+)</name>
        <dbReference type="ChEBI" id="CHEBI:18420"/>
    </ligand>
</feature>
<gene>
    <name evidence="12" type="primary">mraY</name>
    <name evidence="15" type="ORF">C6P61_10090</name>
</gene>
<dbReference type="GO" id="GO:0046872">
    <property type="term" value="F:metal ion binding"/>
    <property type="evidence" value="ECO:0007669"/>
    <property type="project" value="UniProtKB-KW"/>
</dbReference>
<dbReference type="AlphaFoldDB" id="A0A2S9KDW5"/>
<feature type="transmembrane region" description="Helical" evidence="12">
    <location>
        <begin position="289"/>
        <end position="310"/>
    </location>
</feature>
<evidence type="ECO:0000256" key="9">
    <source>
        <dbReference type="ARBA" id="ARBA00023136"/>
    </source>
</evidence>
<evidence type="ECO:0000256" key="11">
    <source>
        <dbReference type="ARBA" id="ARBA00023316"/>
    </source>
</evidence>
<evidence type="ECO:0000256" key="4">
    <source>
        <dbReference type="ARBA" id="ARBA00022679"/>
    </source>
</evidence>
<dbReference type="InterPro" id="IPR003524">
    <property type="entry name" value="PNAcMuramoyl-5peptid_Trfase"/>
</dbReference>
<feature type="transmembrane region" description="Helical" evidence="12">
    <location>
        <begin position="316"/>
        <end position="339"/>
    </location>
</feature>
<dbReference type="EC" id="2.7.8.13" evidence="12 13"/>
<dbReference type="GO" id="GO:0051992">
    <property type="term" value="F:UDP-N-acetylmuramoyl-L-alanyl-D-glutamyl-meso-2,6-diaminopimelyl-D-alanyl-D-alanine:undecaprenyl-phosphate transferase activity"/>
    <property type="evidence" value="ECO:0007669"/>
    <property type="project" value="RHEA"/>
</dbReference>
<evidence type="ECO:0000256" key="6">
    <source>
        <dbReference type="ARBA" id="ARBA00022960"/>
    </source>
</evidence>
<keyword evidence="9 12" id="KW-0472">Membrane</keyword>
<dbReference type="OrthoDB" id="9805475at2"/>
<evidence type="ECO:0000256" key="12">
    <source>
        <dbReference type="HAMAP-Rule" id="MF_00038"/>
    </source>
</evidence>
<dbReference type="PROSITE" id="PS01347">
    <property type="entry name" value="MRAY_1"/>
    <property type="match status" value="1"/>
</dbReference>
<evidence type="ECO:0000313" key="15">
    <source>
        <dbReference type="EMBL" id="PRD68638.1"/>
    </source>
</evidence>
<evidence type="ECO:0000256" key="14">
    <source>
        <dbReference type="PIRSR" id="PIRSR600715-1"/>
    </source>
</evidence>
<comment type="similarity">
    <text evidence="2 12">Belongs to the glycosyltransferase 4 family. MraY subfamily.</text>
</comment>
<dbReference type="EMBL" id="PVLR01000025">
    <property type="protein sequence ID" value="PRD68638.1"/>
    <property type="molecule type" value="Genomic_DNA"/>
</dbReference>
<evidence type="ECO:0000256" key="3">
    <source>
        <dbReference type="ARBA" id="ARBA00022618"/>
    </source>
</evidence>
<keyword evidence="16" id="KW-1185">Reference proteome</keyword>
<comment type="caution">
    <text evidence="15">The sequence shown here is derived from an EMBL/GenBank/DDBJ whole genome shotgun (WGS) entry which is preliminary data.</text>
</comment>
<feature type="transmembrane region" description="Helical" evidence="12">
    <location>
        <begin position="265"/>
        <end position="282"/>
    </location>
</feature>
<dbReference type="CDD" id="cd06852">
    <property type="entry name" value="GT_MraY"/>
    <property type="match status" value="1"/>
</dbReference>
<feature type="transmembrane region" description="Helical" evidence="12">
    <location>
        <begin position="100"/>
        <end position="117"/>
    </location>
</feature>
<feature type="transmembrane region" description="Helical" evidence="12">
    <location>
        <begin position="69"/>
        <end position="94"/>
    </location>
</feature>
<evidence type="ECO:0000256" key="13">
    <source>
        <dbReference type="NCBIfam" id="TIGR00445"/>
    </source>
</evidence>
<name>A0A2S9KDW5_9BURK</name>
<dbReference type="RefSeq" id="WP_105729812.1">
    <property type="nucleotide sequence ID" value="NZ_PVLR01000025.1"/>
</dbReference>
<dbReference type="GO" id="GO:0008963">
    <property type="term" value="F:phospho-N-acetylmuramoyl-pentapeptide-transferase activity"/>
    <property type="evidence" value="ECO:0007669"/>
    <property type="project" value="UniProtKB-UniRule"/>
</dbReference>
<keyword evidence="8 12" id="KW-1133">Transmembrane helix</keyword>
<accession>A0A2S9KDW5</accession>
<feature type="transmembrane region" description="Helical" evidence="12">
    <location>
        <begin position="137"/>
        <end position="155"/>
    </location>
</feature>
<comment type="pathway">
    <text evidence="12">Cell wall biogenesis; peptidoglycan biosynthesis.</text>
</comment>
<comment type="subcellular location">
    <subcellularLocation>
        <location evidence="12">Cell membrane</location>
        <topology evidence="12">Multi-pass membrane protein</topology>
    </subcellularLocation>
    <subcellularLocation>
        <location evidence="1">Membrane</location>
        <topology evidence="1">Multi-pass membrane protein</topology>
    </subcellularLocation>
</comment>
<keyword evidence="5 12" id="KW-0812">Transmembrane</keyword>
<evidence type="ECO:0000256" key="7">
    <source>
        <dbReference type="ARBA" id="ARBA00022984"/>
    </source>
</evidence>
<evidence type="ECO:0000256" key="8">
    <source>
        <dbReference type="ARBA" id="ARBA00022989"/>
    </source>
</evidence>
<dbReference type="GO" id="GO:0051301">
    <property type="term" value="P:cell division"/>
    <property type="evidence" value="ECO:0007669"/>
    <property type="project" value="UniProtKB-KW"/>
</dbReference>
<reference evidence="15 16" key="1">
    <citation type="submission" date="2018-03" db="EMBL/GenBank/DDBJ databases">
        <title>Comparative genomics illustrates the genes involved in a hyperalkaliphilic mechanisms of Serpentinomonas isolated from highly-alkaline calcium-rich serpentinized springs.</title>
        <authorList>
            <person name="Suzuki S."/>
            <person name="Ishii S."/>
            <person name="Walworth N."/>
            <person name="Bird L."/>
            <person name="Kuenen J.G."/>
            <person name="Nealson K.H."/>
        </authorList>
    </citation>
    <scope>NUCLEOTIDE SEQUENCE [LARGE SCALE GENOMIC DNA]</scope>
    <source>
        <strain evidence="15 16">83</strain>
    </source>
</reference>
<comment type="function">
    <text evidence="12">Catalyzes the initial step of the lipid cycle reactions in the biosynthesis of the cell wall peptidoglycan: transfers peptidoglycan precursor phospho-MurNAc-pentapeptide from UDP-MurNAc-pentapeptide onto the lipid carrier undecaprenyl phosphate, yielding undecaprenyl-pyrophosphoryl-MurNAc-pentapeptide, known as lipid I.</text>
</comment>
<dbReference type="InterPro" id="IPR018480">
    <property type="entry name" value="PNAcMuramoyl-5peptid_Trfase_CS"/>
</dbReference>
<feature type="transmembrane region" description="Helical" evidence="12">
    <location>
        <begin position="25"/>
        <end position="48"/>
    </location>
</feature>
<keyword evidence="12 14" id="KW-0460">Magnesium</keyword>
<feature type="binding site" evidence="14">
    <location>
        <position position="218"/>
    </location>
    <ligand>
        <name>Mg(2+)</name>
        <dbReference type="ChEBI" id="CHEBI:18420"/>
    </ligand>
</feature>
<organism evidence="15 16">
    <name type="scientific">Malikia spinosa</name>
    <dbReference type="NCBI Taxonomy" id="86180"/>
    <lineage>
        <taxon>Bacteria</taxon>
        <taxon>Pseudomonadati</taxon>
        <taxon>Pseudomonadota</taxon>
        <taxon>Betaproteobacteria</taxon>
        <taxon>Burkholderiales</taxon>
        <taxon>Comamonadaceae</taxon>
        <taxon>Malikia</taxon>
    </lineage>
</organism>
<evidence type="ECO:0000313" key="16">
    <source>
        <dbReference type="Proteomes" id="UP000238326"/>
    </source>
</evidence>
<dbReference type="InterPro" id="IPR000715">
    <property type="entry name" value="Glycosyl_transferase_4"/>
</dbReference>
<comment type="cofactor">
    <cofactor evidence="12 14">
        <name>Mg(2+)</name>
        <dbReference type="ChEBI" id="CHEBI:18420"/>
    </cofactor>
</comment>
<keyword evidence="7 12" id="KW-0573">Peptidoglycan synthesis</keyword>
<keyword evidence="4 12" id="KW-0808">Transferase</keyword>
<feature type="transmembrane region" description="Helical" evidence="12">
    <location>
        <begin position="193"/>
        <end position="211"/>
    </location>
</feature>
<dbReference type="GO" id="GO:0071555">
    <property type="term" value="P:cell wall organization"/>
    <property type="evidence" value="ECO:0007669"/>
    <property type="project" value="UniProtKB-KW"/>
</dbReference>